<feature type="transmembrane region" description="Helical" evidence="1">
    <location>
        <begin position="265"/>
        <end position="289"/>
    </location>
</feature>
<dbReference type="PANTHER" id="PTHR41324">
    <property type="entry name" value="MEMBRANE PROTEIN-RELATED"/>
    <property type="match status" value="1"/>
</dbReference>
<feature type="transmembrane region" description="Helical" evidence="1">
    <location>
        <begin position="232"/>
        <end position="256"/>
    </location>
</feature>
<keyword evidence="3" id="KW-1185">Reference proteome</keyword>
<keyword evidence="1" id="KW-0472">Membrane</keyword>
<dbReference type="Pfam" id="PF09991">
    <property type="entry name" value="DUF2232"/>
    <property type="match status" value="1"/>
</dbReference>
<gene>
    <name evidence="2" type="ORF">GXN76_15950</name>
</gene>
<accession>A0A7D3Y228</accession>
<evidence type="ECO:0000313" key="2">
    <source>
        <dbReference type="EMBL" id="QKG85800.1"/>
    </source>
</evidence>
<organism evidence="2 3">
    <name type="scientific">Kroppenstedtia pulmonis</name>
    <dbReference type="NCBI Taxonomy" id="1380685"/>
    <lineage>
        <taxon>Bacteria</taxon>
        <taxon>Bacillati</taxon>
        <taxon>Bacillota</taxon>
        <taxon>Bacilli</taxon>
        <taxon>Bacillales</taxon>
        <taxon>Thermoactinomycetaceae</taxon>
        <taxon>Kroppenstedtia</taxon>
    </lineage>
</organism>
<dbReference type="AlphaFoldDB" id="A0A7D3Y228"/>
<dbReference type="EMBL" id="CP048104">
    <property type="protein sequence ID" value="QKG85800.1"/>
    <property type="molecule type" value="Genomic_DNA"/>
</dbReference>
<feature type="transmembrane region" description="Helical" evidence="1">
    <location>
        <begin position="103"/>
        <end position="122"/>
    </location>
</feature>
<name>A0A7D3Y228_9BACL</name>
<dbReference type="InterPro" id="IPR018710">
    <property type="entry name" value="DUF2232"/>
</dbReference>
<dbReference type="Proteomes" id="UP000503088">
    <property type="component" value="Chromosome"/>
</dbReference>
<dbReference type="RefSeq" id="WP_173224918.1">
    <property type="nucleotide sequence ID" value="NZ_CP048104.1"/>
</dbReference>
<dbReference type="PANTHER" id="PTHR41324:SF1">
    <property type="entry name" value="DUF2232 DOMAIN-CONTAINING PROTEIN"/>
    <property type="match status" value="1"/>
</dbReference>
<feature type="transmembrane region" description="Helical" evidence="1">
    <location>
        <begin position="49"/>
        <end position="66"/>
    </location>
</feature>
<feature type="transmembrane region" description="Helical" evidence="1">
    <location>
        <begin position="207"/>
        <end position="226"/>
    </location>
</feature>
<sequence length="303" mass="34371">MIRFTEIKNGLITTLLFIILVISLLIPPLSMITVWLFPLPFFVAAAQRGWGTTVFPAILCCFFVLLVTGHPFFLMAVLFSAVTGAVMGSIYRQKDSTGTDVILGGLVTTWVCFLLIAAVAHWSGVLAQAESVAREQWKLTEEMFRSAGMEGSMPDVEALKMVIPGVMMMFTLPFPFLNLVLGRRWLLKKELPGKYLPPFRKWRLPRSFFYFYFIILVAMLFSDNLFPSAPLIFGNATTILYFLFFLQGLSFIAFLLHHYHRGKGWFILTIVMSFLLPFVTVLIHFAGILDTGTELRNRIQNKS</sequence>
<evidence type="ECO:0000256" key="1">
    <source>
        <dbReference type="SAM" id="Phobius"/>
    </source>
</evidence>
<dbReference type="KEGG" id="kpul:GXN76_15950"/>
<feature type="transmembrane region" description="Helical" evidence="1">
    <location>
        <begin position="12"/>
        <end position="37"/>
    </location>
</feature>
<reference evidence="2 3" key="1">
    <citation type="submission" date="2020-01" db="EMBL/GenBank/DDBJ databases">
        <authorList>
            <person name="Gulvik C.A."/>
            <person name="Batra D.G."/>
        </authorList>
    </citation>
    <scope>NUCLEOTIDE SEQUENCE [LARGE SCALE GENOMIC DNA]</scope>
    <source>
        <strain evidence="2 3">W9323</strain>
    </source>
</reference>
<proteinExistence type="predicted"/>
<keyword evidence="1" id="KW-0812">Transmembrane</keyword>
<evidence type="ECO:0000313" key="3">
    <source>
        <dbReference type="Proteomes" id="UP000503088"/>
    </source>
</evidence>
<feature type="transmembrane region" description="Helical" evidence="1">
    <location>
        <begin position="72"/>
        <end position="91"/>
    </location>
</feature>
<feature type="transmembrane region" description="Helical" evidence="1">
    <location>
        <begin position="162"/>
        <end position="186"/>
    </location>
</feature>
<keyword evidence="1" id="KW-1133">Transmembrane helix</keyword>
<protein>
    <submittedName>
        <fullName evidence="2">DUF2232 domain-containing protein</fullName>
    </submittedName>
</protein>